<evidence type="ECO:0000256" key="6">
    <source>
        <dbReference type="ARBA" id="ARBA00023136"/>
    </source>
</evidence>
<evidence type="ECO:0000256" key="2">
    <source>
        <dbReference type="ARBA" id="ARBA00022448"/>
    </source>
</evidence>
<dbReference type="InterPro" id="IPR000515">
    <property type="entry name" value="MetI-like"/>
</dbReference>
<evidence type="ECO:0000256" key="7">
    <source>
        <dbReference type="RuleBase" id="RU363032"/>
    </source>
</evidence>
<dbReference type="PROSITE" id="PS50928">
    <property type="entry name" value="ABC_TM1"/>
    <property type="match status" value="1"/>
</dbReference>
<name>A0ABZ1HM93_STRPH</name>
<dbReference type="Proteomes" id="UP001340816">
    <property type="component" value="Chromosome"/>
</dbReference>
<feature type="transmembrane region" description="Helical" evidence="7">
    <location>
        <begin position="211"/>
        <end position="234"/>
    </location>
</feature>
<feature type="transmembrane region" description="Helical" evidence="7">
    <location>
        <begin position="136"/>
        <end position="158"/>
    </location>
</feature>
<dbReference type="RefSeq" id="WP_326761661.1">
    <property type="nucleotide sequence ID" value="NZ_CP109135.1"/>
</dbReference>
<evidence type="ECO:0000256" key="3">
    <source>
        <dbReference type="ARBA" id="ARBA00022475"/>
    </source>
</evidence>
<reference evidence="9 10" key="1">
    <citation type="submission" date="2022-10" db="EMBL/GenBank/DDBJ databases">
        <title>The complete genomes of actinobacterial strains from the NBC collection.</title>
        <authorList>
            <person name="Joergensen T.S."/>
            <person name="Alvarez Arevalo M."/>
            <person name="Sterndorff E.B."/>
            <person name="Faurdal D."/>
            <person name="Vuksanovic O."/>
            <person name="Mourched A.-S."/>
            <person name="Charusanti P."/>
            <person name="Shaw S."/>
            <person name="Blin K."/>
            <person name="Weber T."/>
        </authorList>
    </citation>
    <scope>NUCLEOTIDE SEQUENCE [LARGE SCALE GENOMIC DNA]</scope>
    <source>
        <strain evidence="9 10">NBC 01752</strain>
    </source>
</reference>
<feature type="transmembrane region" description="Helical" evidence="7">
    <location>
        <begin position="38"/>
        <end position="58"/>
    </location>
</feature>
<feature type="transmembrane region" description="Helical" evidence="7">
    <location>
        <begin position="170"/>
        <end position="190"/>
    </location>
</feature>
<keyword evidence="6 7" id="KW-0472">Membrane</keyword>
<dbReference type="CDD" id="cd06261">
    <property type="entry name" value="TM_PBP2"/>
    <property type="match status" value="1"/>
</dbReference>
<comment type="similarity">
    <text evidence="7">Belongs to the binding-protein-dependent transport system permease family.</text>
</comment>
<organism evidence="9 10">
    <name type="scientific">Streptomyces phaeochromogenes</name>
    <dbReference type="NCBI Taxonomy" id="1923"/>
    <lineage>
        <taxon>Bacteria</taxon>
        <taxon>Bacillati</taxon>
        <taxon>Actinomycetota</taxon>
        <taxon>Actinomycetes</taxon>
        <taxon>Kitasatosporales</taxon>
        <taxon>Streptomycetaceae</taxon>
        <taxon>Streptomyces</taxon>
        <taxon>Streptomyces phaeochromogenes group</taxon>
    </lineage>
</organism>
<keyword evidence="4 7" id="KW-0812">Transmembrane</keyword>
<keyword evidence="3" id="KW-1003">Cell membrane</keyword>
<feature type="domain" description="ABC transmembrane type-1" evidence="8">
    <location>
        <begin position="99"/>
        <end position="291"/>
    </location>
</feature>
<dbReference type="PANTHER" id="PTHR43744">
    <property type="entry name" value="ABC TRANSPORTER PERMEASE PROTEIN MG189-RELATED-RELATED"/>
    <property type="match status" value="1"/>
</dbReference>
<evidence type="ECO:0000256" key="4">
    <source>
        <dbReference type="ARBA" id="ARBA00022692"/>
    </source>
</evidence>
<evidence type="ECO:0000313" key="10">
    <source>
        <dbReference type="Proteomes" id="UP001340816"/>
    </source>
</evidence>
<evidence type="ECO:0000256" key="5">
    <source>
        <dbReference type="ARBA" id="ARBA00022989"/>
    </source>
</evidence>
<dbReference type="SUPFAM" id="SSF161098">
    <property type="entry name" value="MetI-like"/>
    <property type="match status" value="1"/>
</dbReference>
<feature type="transmembrane region" description="Helical" evidence="7">
    <location>
        <begin position="272"/>
        <end position="291"/>
    </location>
</feature>
<evidence type="ECO:0000313" key="9">
    <source>
        <dbReference type="EMBL" id="WSD19725.1"/>
    </source>
</evidence>
<protein>
    <submittedName>
        <fullName evidence="9">Carbohydrate ABC transporter permease</fullName>
    </submittedName>
</protein>
<keyword evidence="2 7" id="KW-0813">Transport</keyword>
<evidence type="ECO:0000259" key="8">
    <source>
        <dbReference type="PROSITE" id="PS50928"/>
    </source>
</evidence>
<feature type="transmembrane region" description="Helical" evidence="7">
    <location>
        <begin position="103"/>
        <end position="124"/>
    </location>
</feature>
<dbReference type="Pfam" id="PF00528">
    <property type="entry name" value="BPD_transp_1"/>
    <property type="match status" value="1"/>
</dbReference>
<gene>
    <name evidence="9" type="ORF">OHB35_44445</name>
</gene>
<keyword evidence="10" id="KW-1185">Reference proteome</keyword>
<keyword evidence="5 7" id="KW-1133">Transmembrane helix</keyword>
<sequence length="306" mass="32394">MSVTVPRAPHAPEGLQSKSPALPAPRFRLRRVLSRSPMHLVLIVIGVIWAVPVIGLLVTSFRTTGAVATSGWWTELTHPAFTPENYRGAATFMDLGAAAVNSLAIAVPATVGAVIVSAVAAYALARMPFRGRLPILLLVIALQVTPPQLTLVPVLRLFNTIGLTGSTPAVWLYQIGFTIPFGVFLLYGFFASVPAELLEAAALDGAGEFTIFRRIVLPTATPVLAALAMLQFIWSWNDLLTPLLFLGGGSENAPFTVQIAGLLQATGEGQETLAAAALLSVLLPLTVLLLLQRYFVRGILGGAVKG</sequence>
<accession>A0ABZ1HM93</accession>
<dbReference type="InterPro" id="IPR035906">
    <property type="entry name" value="MetI-like_sf"/>
</dbReference>
<dbReference type="PANTHER" id="PTHR43744:SF4">
    <property type="entry name" value="OSMOPROTECTIVE COMPOUNDS UPTAKE PERMEASE PROTEIN GGTD"/>
    <property type="match status" value="1"/>
</dbReference>
<dbReference type="Gene3D" id="1.10.3720.10">
    <property type="entry name" value="MetI-like"/>
    <property type="match status" value="1"/>
</dbReference>
<comment type="subcellular location">
    <subcellularLocation>
        <location evidence="1 7">Cell membrane</location>
        <topology evidence="1 7">Multi-pass membrane protein</topology>
    </subcellularLocation>
</comment>
<evidence type="ECO:0000256" key="1">
    <source>
        <dbReference type="ARBA" id="ARBA00004651"/>
    </source>
</evidence>
<dbReference type="EMBL" id="CP109135">
    <property type="protein sequence ID" value="WSD19725.1"/>
    <property type="molecule type" value="Genomic_DNA"/>
</dbReference>
<proteinExistence type="inferred from homology"/>